<evidence type="ECO:0000313" key="2">
    <source>
        <dbReference type="Proteomes" id="UP000010119"/>
    </source>
</evidence>
<comment type="caution">
    <text evidence="1">The sequence shown here is derived from an EMBL/GenBank/DDBJ whole genome shotgun (WGS) entry which is preliminary data.</text>
</comment>
<protein>
    <recommendedName>
        <fullName evidence="3">Beta-lactamase-related domain-containing protein</fullName>
    </recommendedName>
</protein>
<sequence length="143" mass="15767">MTRATLKWISFPATLLSDISKKKITAIGPIYAIDSKGTGAGGCYTTAGDIHTFWAGLFSHQLLSEKYVAEMIKPHIEQNKQKFGIGLWLAQSHTDHVFAYIEGSDPGVSCISLYGLTVPNSLTLLSNCEDNVWQIARDYLKTQ</sequence>
<dbReference type="EMBL" id="ACCR02000005">
    <property type="protein sequence ID" value="EFI83163.1"/>
    <property type="molecule type" value="Genomic_DNA"/>
</dbReference>
<gene>
    <name evidence="1" type="ORF">HMPREF0556_11848</name>
</gene>
<dbReference type="SUPFAM" id="SSF56601">
    <property type="entry name" value="beta-lactamase/transpeptidase-like"/>
    <property type="match status" value="1"/>
</dbReference>
<accession>D7V0T1</accession>
<dbReference type="HOGENOM" id="CLU_1803812_0_0_9"/>
<dbReference type="AlphaFoldDB" id="D7V0T1"/>
<dbReference type="InterPro" id="IPR012338">
    <property type="entry name" value="Beta-lactam/transpept-like"/>
</dbReference>
<keyword evidence="2" id="KW-1185">Reference proteome</keyword>
<evidence type="ECO:0008006" key="3">
    <source>
        <dbReference type="Google" id="ProtNLM"/>
    </source>
</evidence>
<dbReference type="Gene3D" id="3.40.710.10">
    <property type="entry name" value="DD-peptidase/beta-lactamase superfamily"/>
    <property type="match status" value="1"/>
</dbReference>
<dbReference type="Proteomes" id="UP000010119">
    <property type="component" value="Unassembled WGS sequence"/>
</dbReference>
<name>D7V0T1_LISGR</name>
<dbReference type="eggNOG" id="COG1680">
    <property type="taxonomic scope" value="Bacteria"/>
</dbReference>
<evidence type="ECO:0000313" key="1">
    <source>
        <dbReference type="EMBL" id="EFI83163.1"/>
    </source>
</evidence>
<reference evidence="1" key="1">
    <citation type="submission" date="2010-06" db="EMBL/GenBank/DDBJ databases">
        <authorList>
            <person name="Muzny D."/>
            <person name="Qin X."/>
            <person name="Buhay C."/>
            <person name="Dugan-Rocha S."/>
            <person name="Ding Y."/>
            <person name="Chen G."/>
            <person name="Hawes A."/>
            <person name="Holder M."/>
            <person name="Jhangiani S."/>
            <person name="Johnson A."/>
            <person name="Khan Z."/>
            <person name="Li Z."/>
            <person name="Liu W."/>
            <person name="Liu X."/>
            <person name="Perez L."/>
            <person name="Shen H."/>
            <person name="Wang Q."/>
            <person name="Watt J."/>
            <person name="Xi L."/>
            <person name="Xin Y."/>
            <person name="Zhou J."/>
            <person name="Deng J."/>
            <person name="Jiang H."/>
            <person name="Liu Y."/>
            <person name="Qu J."/>
            <person name="Song X.-Z."/>
            <person name="Zhang L."/>
            <person name="Villasana D."/>
            <person name="Johnson A."/>
            <person name="Liu J."/>
            <person name="Liyanage D."/>
            <person name="Lorensuhewa L."/>
            <person name="Robinson T."/>
            <person name="Song A."/>
            <person name="Song B.-B."/>
            <person name="Dinh H."/>
            <person name="Thornton R."/>
            <person name="Coyle M."/>
            <person name="Francisco L."/>
            <person name="Jackson L."/>
            <person name="Javaid M."/>
            <person name="Korchina V."/>
            <person name="Kovar C."/>
            <person name="Mata R."/>
            <person name="Mathew T."/>
            <person name="Ngo R."/>
            <person name="Nguyen L."/>
            <person name="Nguyen N."/>
            <person name="Okwuonu G."/>
            <person name="Ongeri F."/>
            <person name="Pham C."/>
            <person name="Simmons D."/>
            <person name="Wilczek-Boney K."/>
            <person name="Hale W."/>
            <person name="Jakkamsetti A."/>
            <person name="Pham P."/>
            <person name="Ruth R."/>
            <person name="San Lucas F."/>
            <person name="Warren J."/>
            <person name="Zhang J."/>
            <person name="Zhao Z."/>
            <person name="Zhou C."/>
            <person name="Zhu D."/>
            <person name="Lee S."/>
            <person name="Bess C."/>
            <person name="Blankenburg K."/>
            <person name="Forbes L."/>
            <person name="Fu Q."/>
            <person name="Gubbala S."/>
            <person name="Hirani K."/>
            <person name="Jayaseelan J.C."/>
            <person name="Lara F."/>
            <person name="Munidasa M."/>
            <person name="Palculict T."/>
            <person name="Patil S."/>
            <person name="Pu L.-L."/>
            <person name="Saada N."/>
            <person name="Tang L."/>
            <person name="Weissenberger G."/>
            <person name="Zhu Y."/>
            <person name="Hemphill L."/>
            <person name="Shang Y."/>
            <person name="Youmans B."/>
            <person name="Ayvaz T."/>
            <person name="Ross M."/>
            <person name="Santibanez J."/>
            <person name="Aqrawi P."/>
            <person name="Gross S."/>
            <person name="Joshi V."/>
            <person name="Fowler G."/>
            <person name="Nazareth L."/>
            <person name="Reid J."/>
            <person name="Worley K."/>
            <person name="Petrosino J."/>
            <person name="Highlander S."/>
            <person name="Gibbs R."/>
        </authorList>
    </citation>
    <scope>NUCLEOTIDE SEQUENCE [LARGE SCALE GENOMIC DNA]</scope>
    <source>
        <strain evidence="1">DSM 20601</strain>
    </source>
</reference>
<dbReference type="STRING" id="525367.HMPREF0556_11848"/>
<organism evidence="1 2">
    <name type="scientific">Listeria grayi DSM 20601</name>
    <dbReference type="NCBI Taxonomy" id="525367"/>
    <lineage>
        <taxon>Bacteria</taxon>
        <taxon>Bacillati</taxon>
        <taxon>Bacillota</taxon>
        <taxon>Bacilli</taxon>
        <taxon>Bacillales</taxon>
        <taxon>Listeriaceae</taxon>
        <taxon>Listeria</taxon>
    </lineage>
</organism>
<proteinExistence type="predicted"/>